<proteinExistence type="predicted"/>
<feature type="compositionally biased region" description="Low complexity" evidence="1">
    <location>
        <begin position="29"/>
        <end position="40"/>
    </location>
</feature>
<evidence type="ECO:0000256" key="2">
    <source>
        <dbReference type="SAM" id="SignalP"/>
    </source>
</evidence>
<keyword evidence="4" id="KW-1185">Reference proteome</keyword>
<protein>
    <submittedName>
        <fullName evidence="3">Uncharacterized protein</fullName>
    </submittedName>
</protein>
<organism evidence="3 4">
    <name type="scientific">Colletotrichum zoysiae</name>
    <dbReference type="NCBI Taxonomy" id="1216348"/>
    <lineage>
        <taxon>Eukaryota</taxon>
        <taxon>Fungi</taxon>
        <taxon>Dikarya</taxon>
        <taxon>Ascomycota</taxon>
        <taxon>Pezizomycotina</taxon>
        <taxon>Sordariomycetes</taxon>
        <taxon>Hypocreomycetidae</taxon>
        <taxon>Glomerellales</taxon>
        <taxon>Glomerellaceae</taxon>
        <taxon>Colletotrichum</taxon>
        <taxon>Colletotrichum graminicola species complex</taxon>
    </lineage>
</organism>
<keyword evidence="2" id="KW-0732">Signal</keyword>
<comment type="caution">
    <text evidence="3">The sequence shown here is derived from an EMBL/GenBank/DDBJ whole genome shotgun (WGS) entry which is preliminary data.</text>
</comment>
<dbReference type="Proteomes" id="UP001232148">
    <property type="component" value="Unassembled WGS sequence"/>
</dbReference>
<reference evidence="3" key="1">
    <citation type="submission" date="2021-06" db="EMBL/GenBank/DDBJ databases">
        <title>Comparative genomics, transcriptomics and evolutionary studies reveal genomic signatures of adaptation to plant cell wall in hemibiotrophic fungi.</title>
        <authorList>
            <consortium name="DOE Joint Genome Institute"/>
            <person name="Baroncelli R."/>
            <person name="Diaz J.F."/>
            <person name="Benocci T."/>
            <person name="Peng M."/>
            <person name="Battaglia E."/>
            <person name="Haridas S."/>
            <person name="Andreopoulos W."/>
            <person name="Labutti K."/>
            <person name="Pangilinan J."/>
            <person name="Floch G.L."/>
            <person name="Makela M.R."/>
            <person name="Henrissat B."/>
            <person name="Grigoriev I.V."/>
            <person name="Crouch J.A."/>
            <person name="De Vries R.P."/>
            <person name="Sukno S.A."/>
            <person name="Thon M.R."/>
        </authorList>
    </citation>
    <scope>NUCLEOTIDE SEQUENCE</scope>
    <source>
        <strain evidence="3">MAFF235873</strain>
    </source>
</reference>
<evidence type="ECO:0000313" key="3">
    <source>
        <dbReference type="EMBL" id="KAK2028438.1"/>
    </source>
</evidence>
<dbReference type="AlphaFoldDB" id="A0AAD9M4Q8"/>
<feature type="signal peptide" evidence="2">
    <location>
        <begin position="1"/>
        <end position="20"/>
    </location>
</feature>
<gene>
    <name evidence="3" type="ORF">LX32DRAFT_402089</name>
</gene>
<feature type="chain" id="PRO_5042132308" evidence="2">
    <location>
        <begin position="21"/>
        <end position="233"/>
    </location>
</feature>
<accession>A0AAD9M4Q8</accession>
<evidence type="ECO:0000313" key="4">
    <source>
        <dbReference type="Proteomes" id="UP001232148"/>
    </source>
</evidence>
<name>A0AAD9M4Q8_9PEZI</name>
<dbReference type="EMBL" id="MU842878">
    <property type="protein sequence ID" value="KAK2028438.1"/>
    <property type="molecule type" value="Genomic_DNA"/>
</dbReference>
<feature type="region of interest" description="Disordered" evidence="1">
    <location>
        <begin position="29"/>
        <end position="51"/>
    </location>
</feature>
<evidence type="ECO:0000256" key="1">
    <source>
        <dbReference type="SAM" id="MobiDB-lite"/>
    </source>
</evidence>
<sequence>MHSTYPLFVLLWSLLSCTFAASIGHDLQPRGSEGPARAGPRGPGKGLRSDTDIYTVDREGDIYYVYSPYYTSNLRIVTLTKLIFPSNERDTIIVDVAWNGKEKPHADKLHLSDVIQAVASSRHANRPLATVNWVRGEYVVNKGTLEIVNDYFADWRKLHPKAPYPEQLVITPTSSFWPAVKTTPFYKVIRWTFNETEKAVDSVYITAKKRKLITPPSNPNSWFSGAIMSCHLR</sequence>